<evidence type="ECO:0000259" key="11">
    <source>
        <dbReference type="PROSITE" id="PS50114"/>
    </source>
</evidence>
<evidence type="ECO:0000256" key="9">
    <source>
        <dbReference type="PROSITE-ProRule" id="PRU00469"/>
    </source>
</evidence>
<dbReference type="GO" id="GO:0005634">
    <property type="term" value="C:nucleus"/>
    <property type="evidence" value="ECO:0007669"/>
    <property type="project" value="TreeGrafter"/>
</dbReference>
<evidence type="ECO:0000313" key="14">
    <source>
        <dbReference type="Proteomes" id="UP000799441"/>
    </source>
</evidence>
<keyword evidence="9" id="KW-0863">Zinc-finger</keyword>
<evidence type="ECO:0000256" key="5">
    <source>
        <dbReference type="ARBA" id="ARBA00023163"/>
    </source>
</evidence>
<dbReference type="PRINTS" id="PR00685">
    <property type="entry name" value="TIFACTORIIB"/>
</dbReference>
<keyword evidence="9" id="KW-0862">Zinc</keyword>
<dbReference type="GO" id="GO:0008270">
    <property type="term" value="F:zinc ion binding"/>
    <property type="evidence" value="ECO:0007669"/>
    <property type="project" value="UniProtKB-KW"/>
</dbReference>
<dbReference type="OrthoDB" id="25790at2759"/>
<reference evidence="13" key="1">
    <citation type="journal article" date="2020" name="Stud. Mycol.">
        <title>101 Dothideomycetes genomes: a test case for predicting lifestyles and emergence of pathogens.</title>
        <authorList>
            <person name="Haridas S."/>
            <person name="Albert R."/>
            <person name="Binder M."/>
            <person name="Bloem J."/>
            <person name="Labutti K."/>
            <person name="Salamov A."/>
            <person name="Andreopoulos B."/>
            <person name="Baker S."/>
            <person name="Barry K."/>
            <person name="Bills G."/>
            <person name="Bluhm B."/>
            <person name="Cannon C."/>
            <person name="Castanera R."/>
            <person name="Culley D."/>
            <person name="Daum C."/>
            <person name="Ezra D."/>
            <person name="Gonzalez J."/>
            <person name="Henrissat B."/>
            <person name="Kuo A."/>
            <person name="Liang C."/>
            <person name="Lipzen A."/>
            <person name="Lutzoni F."/>
            <person name="Magnuson J."/>
            <person name="Mondo S."/>
            <person name="Nolan M."/>
            <person name="Ohm R."/>
            <person name="Pangilinan J."/>
            <person name="Park H.-J."/>
            <person name="Ramirez L."/>
            <person name="Alfaro M."/>
            <person name="Sun H."/>
            <person name="Tritt A."/>
            <person name="Yoshinaga Y."/>
            <person name="Zwiers L.-H."/>
            <person name="Turgeon B."/>
            <person name="Goodwin S."/>
            <person name="Spatafora J."/>
            <person name="Crous P."/>
            <person name="Grigoriev I."/>
        </authorList>
    </citation>
    <scope>NUCLEOTIDE SEQUENCE</scope>
    <source>
        <strain evidence="13">CBS 116435</strain>
    </source>
</reference>
<dbReference type="InterPro" id="IPR023486">
    <property type="entry name" value="TFIIB_CS"/>
</dbReference>
<dbReference type="InterPro" id="IPR013763">
    <property type="entry name" value="Cyclin-like_dom"/>
</dbReference>
<dbReference type="Pfam" id="PF08271">
    <property type="entry name" value="Zn_Ribbon_TF"/>
    <property type="match status" value="1"/>
</dbReference>
<evidence type="ECO:0000256" key="8">
    <source>
        <dbReference type="ARBA" id="ARBA00066213"/>
    </source>
</evidence>
<evidence type="ECO:0000256" key="1">
    <source>
        <dbReference type="ARBA" id="ARBA00010857"/>
    </source>
</evidence>
<gene>
    <name evidence="13" type="ORF">K431DRAFT_220568</name>
</gene>
<feature type="domain" description="TFIIB-type" evidence="12">
    <location>
        <begin position="31"/>
        <end position="64"/>
    </location>
</feature>
<dbReference type="InterPro" id="IPR013137">
    <property type="entry name" value="Znf_TFIIB"/>
</dbReference>
<keyword evidence="3" id="KW-0677">Repeat</keyword>
<dbReference type="PROSITE" id="PS00782">
    <property type="entry name" value="TFIIB"/>
    <property type="match status" value="1"/>
</dbReference>
<evidence type="ECO:0000313" key="13">
    <source>
        <dbReference type="EMBL" id="KAF2723135.1"/>
    </source>
</evidence>
<dbReference type="GO" id="GO:0097550">
    <property type="term" value="C:transcription preinitiation complex"/>
    <property type="evidence" value="ECO:0007669"/>
    <property type="project" value="TreeGrafter"/>
</dbReference>
<keyword evidence="14" id="KW-1185">Reference proteome</keyword>
<dbReference type="AlphaFoldDB" id="A0A9P4USJ1"/>
<dbReference type="SUPFAM" id="SSF57783">
    <property type="entry name" value="Zinc beta-ribbon"/>
    <property type="match status" value="1"/>
</dbReference>
<dbReference type="EMBL" id="MU003778">
    <property type="protein sequence ID" value="KAF2723135.1"/>
    <property type="molecule type" value="Genomic_DNA"/>
</dbReference>
<dbReference type="PANTHER" id="PTHR11618">
    <property type="entry name" value="TRANSCRIPTION INITIATION FACTOR IIB-RELATED"/>
    <property type="match status" value="1"/>
</dbReference>
<dbReference type="GO" id="GO:0043565">
    <property type="term" value="F:sequence-specific DNA binding"/>
    <property type="evidence" value="ECO:0007669"/>
    <property type="project" value="InterPro"/>
</dbReference>
<evidence type="ECO:0000256" key="10">
    <source>
        <dbReference type="SAM" id="MobiDB-lite"/>
    </source>
</evidence>
<dbReference type="Gene3D" id="1.10.472.170">
    <property type="match status" value="1"/>
</dbReference>
<comment type="similarity">
    <text evidence="1">Belongs to the TFIIB family.</text>
</comment>
<evidence type="ECO:0000256" key="4">
    <source>
        <dbReference type="ARBA" id="ARBA00023015"/>
    </source>
</evidence>
<dbReference type="GO" id="GO:0051123">
    <property type="term" value="P:RNA polymerase II preinitiation complex assembly"/>
    <property type="evidence" value="ECO:0007669"/>
    <property type="project" value="UniProtKB-ARBA"/>
</dbReference>
<feature type="region of interest" description="Disordered" evidence="10">
    <location>
        <begin position="1"/>
        <end position="20"/>
    </location>
</feature>
<evidence type="ECO:0000256" key="6">
    <source>
        <dbReference type="ARBA" id="ARBA00031706"/>
    </source>
</evidence>
<dbReference type="FunFam" id="1.10.472.170:FF:000001">
    <property type="entry name" value="Transcription initiation factor IIB"/>
    <property type="match status" value="1"/>
</dbReference>
<evidence type="ECO:0000256" key="3">
    <source>
        <dbReference type="ARBA" id="ARBA00022737"/>
    </source>
</evidence>
<feature type="domain" description="GATA-type" evidence="11">
    <location>
        <begin position="35"/>
        <end position="70"/>
    </location>
</feature>
<comment type="caution">
    <text evidence="13">The sequence shown here is derived from an EMBL/GenBank/DDBJ whole genome shotgun (WGS) entry which is preliminary data.</text>
</comment>
<dbReference type="PROSITE" id="PS50114">
    <property type="entry name" value="GATA_ZN_FINGER_2"/>
    <property type="match status" value="1"/>
</dbReference>
<dbReference type="GO" id="GO:0016251">
    <property type="term" value="F:RNA polymerase II general transcription initiation factor activity"/>
    <property type="evidence" value="ECO:0007669"/>
    <property type="project" value="TreeGrafter"/>
</dbReference>
<dbReference type="SMART" id="SM00385">
    <property type="entry name" value="CYCLIN"/>
    <property type="match status" value="2"/>
</dbReference>
<dbReference type="PANTHER" id="PTHR11618:SF13">
    <property type="entry name" value="TRANSCRIPTION INITIATION FACTOR IIB"/>
    <property type="match status" value="1"/>
</dbReference>
<dbReference type="GO" id="GO:0017025">
    <property type="term" value="F:TBP-class protein binding"/>
    <property type="evidence" value="ECO:0007669"/>
    <property type="project" value="InterPro"/>
</dbReference>
<dbReference type="CDD" id="cd20551">
    <property type="entry name" value="CYCLIN_TFIIB_rpt1"/>
    <property type="match status" value="1"/>
</dbReference>
<proteinExistence type="inferred from homology"/>
<protein>
    <recommendedName>
        <fullName evidence="2">Transcription initiation factor IIB</fullName>
    </recommendedName>
    <alternativeName>
        <fullName evidence="6">General transcription factor TFIIB</fullName>
    </alternativeName>
</protein>
<dbReference type="InterPro" id="IPR000679">
    <property type="entry name" value="Znf_GATA"/>
</dbReference>
<evidence type="ECO:0000259" key="12">
    <source>
        <dbReference type="PROSITE" id="PS51134"/>
    </source>
</evidence>
<evidence type="ECO:0000256" key="7">
    <source>
        <dbReference type="ARBA" id="ARBA00056616"/>
    </source>
</evidence>
<comment type="subunit">
    <text evidence="8">Associates with TFIID-IIA (DA complex) to form TFIID-IIA-IIB (DAB-complex) which is then recognized by polymerase II.</text>
</comment>
<accession>A0A9P4USJ1</accession>
<keyword evidence="9" id="KW-0479">Metal-binding</keyword>
<dbReference type="Gene3D" id="1.10.472.10">
    <property type="entry name" value="Cyclin-like"/>
    <property type="match status" value="1"/>
</dbReference>
<dbReference type="SUPFAM" id="SSF47954">
    <property type="entry name" value="Cyclin-like"/>
    <property type="match status" value="2"/>
</dbReference>
<dbReference type="Proteomes" id="UP000799441">
    <property type="component" value="Unassembled WGS sequence"/>
</dbReference>
<organism evidence="13 14">
    <name type="scientific">Polychaeton citri CBS 116435</name>
    <dbReference type="NCBI Taxonomy" id="1314669"/>
    <lineage>
        <taxon>Eukaryota</taxon>
        <taxon>Fungi</taxon>
        <taxon>Dikarya</taxon>
        <taxon>Ascomycota</taxon>
        <taxon>Pezizomycotina</taxon>
        <taxon>Dothideomycetes</taxon>
        <taxon>Dothideomycetidae</taxon>
        <taxon>Capnodiales</taxon>
        <taxon>Capnodiaceae</taxon>
        <taxon>Polychaeton</taxon>
    </lineage>
</organism>
<keyword evidence="4" id="KW-0805">Transcription regulation</keyword>
<dbReference type="Pfam" id="PF00382">
    <property type="entry name" value="TFIIB"/>
    <property type="match status" value="2"/>
</dbReference>
<dbReference type="InterPro" id="IPR013150">
    <property type="entry name" value="TFIIB_cyclin"/>
</dbReference>
<dbReference type="GO" id="GO:0006355">
    <property type="term" value="P:regulation of DNA-templated transcription"/>
    <property type="evidence" value="ECO:0007669"/>
    <property type="project" value="InterPro"/>
</dbReference>
<evidence type="ECO:0000256" key="2">
    <source>
        <dbReference type="ARBA" id="ARBA00013932"/>
    </source>
</evidence>
<dbReference type="InterPro" id="IPR036915">
    <property type="entry name" value="Cyclin-like_sf"/>
</dbReference>
<keyword evidence="5" id="KW-0804">Transcription</keyword>
<comment type="function">
    <text evidence="7">General factor that plays a major role in the activation of eukaryotic genes transcribed by RNA polymerase II.</text>
</comment>
<sequence length="364" mass="39663">MAQVLSPGAVPDVEPKPSLTQDDEWYANLNVKVLCKECREDPPELYEDHQSGDLICASCGLVLQQRAVDQSSEWRTFANDDQGNDDPSRVGDGPNSLLNGDQLATQVGFGEGGIKAKELARAQNKSNLDKGNKNLLSAYKQIGALCDGFQLPSAIADTAKHLYKDASESSIFKGKTQDTLIASCIFLACRRNGNGRTFREIMELTNVSKKEIGRTFKNLEKFLMDRDKAQKGAAAKVVAGGVVVHNEAYKSTESANPADLCDRYCNMLEMTIKAQNIARRIAENMVSKGALAGRSPLSSAAACIYMAGLLMGEVRTPKQIQDVAKVSDSTIRHAYKLLYGQKDRIIDDAILERGANLENLTKPA</sequence>
<name>A0A9P4USJ1_9PEZI</name>
<dbReference type="PROSITE" id="PS51134">
    <property type="entry name" value="ZF_TFIIB"/>
    <property type="match status" value="1"/>
</dbReference>
<dbReference type="InterPro" id="IPR000812">
    <property type="entry name" value="TFIIB"/>
</dbReference>